<dbReference type="GeneID" id="59347374"/>
<protein>
    <submittedName>
        <fullName evidence="2">Uncharacterized protein</fullName>
    </submittedName>
</protein>
<reference evidence="2" key="1">
    <citation type="submission" date="2020-05" db="EMBL/GenBank/DDBJ databases">
        <title>Mycena genomes resolve the evolution of fungal bioluminescence.</title>
        <authorList>
            <person name="Tsai I.J."/>
        </authorList>
    </citation>
    <scope>NUCLEOTIDE SEQUENCE</scope>
    <source>
        <strain evidence="2">171206Taipei</strain>
    </source>
</reference>
<dbReference type="RefSeq" id="XP_037218100.1">
    <property type="nucleotide sequence ID" value="XM_037364858.1"/>
</dbReference>
<evidence type="ECO:0000313" key="3">
    <source>
        <dbReference type="Proteomes" id="UP000636479"/>
    </source>
</evidence>
<evidence type="ECO:0000256" key="1">
    <source>
        <dbReference type="SAM" id="MobiDB-lite"/>
    </source>
</evidence>
<sequence length="178" mass="18523">MSGLSSTMDSDSESSESELQVDSELSLPPVPQGSGLVGTGLADERSPPLRTPGAAYSMPFADTPYVCLLWATAATRGSGTWQLHIAHRDAPRTPLAVAALQAQGVHVLQLGPGGPCDGGMRWQRDDGDWGDTTTLIAAPGLLIALQIGGKVHGLSTELPFAPEVDLPAHVSGILPFFD</sequence>
<proteinExistence type="predicted"/>
<feature type="region of interest" description="Disordered" evidence="1">
    <location>
        <begin position="1"/>
        <end position="50"/>
    </location>
</feature>
<organism evidence="2 3">
    <name type="scientific">Mycena indigotica</name>
    <dbReference type="NCBI Taxonomy" id="2126181"/>
    <lineage>
        <taxon>Eukaryota</taxon>
        <taxon>Fungi</taxon>
        <taxon>Dikarya</taxon>
        <taxon>Basidiomycota</taxon>
        <taxon>Agaricomycotina</taxon>
        <taxon>Agaricomycetes</taxon>
        <taxon>Agaricomycetidae</taxon>
        <taxon>Agaricales</taxon>
        <taxon>Marasmiineae</taxon>
        <taxon>Mycenaceae</taxon>
        <taxon>Mycena</taxon>
    </lineage>
</organism>
<comment type="caution">
    <text evidence="2">The sequence shown here is derived from an EMBL/GenBank/DDBJ whole genome shotgun (WGS) entry which is preliminary data.</text>
</comment>
<dbReference type="Proteomes" id="UP000636479">
    <property type="component" value="Unassembled WGS sequence"/>
</dbReference>
<feature type="compositionally biased region" description="Acidic residues" evidence="1">
    <location>
        <begin position="10"/>
        <end position="21"/>
    </location>
</feature>
<dbReference type="AlphaFoldDB" id="A0A8H6VYQ6"/>
<name>A0A8H6VYQ6_9AGAR</name>
<evidence type="ECO:0000313" key="2">
    <source>
        <dbReference type="EMBL" id="KAF7298712.1"/>
    </source>
</evidence>
<accession>A0A8H6VYQ6</accession>
<dbReference type="EMBL" id="JACAZF010000007">
    <property type="protein sequence ID" value="KAF7298712.1"/>
    <property type="molecule type" value="Genomic_DNA"/>
</dbReference>
<gene>
    <name evidence="2" type="ORF">MIND_00818700</name>
</gene>
<keyword evidence="3" id="KW-1185">Reference proteome</keyword>